<evidence type="ECO:0000256" key="1">
    <source>
        <dbReference type="ARBA" id="ARBA00007824"/>
    </source>
</evidence>
<feature type="non-terminal residue" evidence="6">
    <location>
        <position position="1"/>
    </location>
</feature>
<dbReference type="InterPro" id="IPR051496">
    <property type="entry name" value="H-rev107_PLA/AT"/>
</dbReference>
<accession>A0A7K6Q6M6</accession>
<keyword evidence="4" id="KW-0443">Lipid metabolism</keyword>
<keyword evidence="3" id="KW-0378">Hydrolase</keyword>
<evidence type="ECO:0000259" key="5">
    <source>
        <dbReference type="PROSITE" id="PS51934"/>
    </source>
</evidence>
<dbReference type="AlphaFoldDB" id="A0A7K6Q6M6"/>
<reference evidence="6 7" key="1">
    <citation type="submission" date="2019-09" db="EMBL/GenBank/DDBJ databases">
        <title>Bird 10,000 Genomes (B10K) Project - Family phase.</title>
        <authorList>
            <person name="Zhang G."/>
        </authorList>
    </citation>
    <scope>NUCLEOTIDE SEQUENCE [LARGE SCALE GENOMIC DNA]</scope>
    <source>
        <strain evidence="6">B10K-DU-029-41</strain>
        <tissue evidence="6">Liver</tissue>
    </source>
</reference>
<dbReference type="PROSITE" id="PS51934">
    <property type="entry name" value="LRAT"/>
    <property type="match status" value="1"/>
</dbReference>
<evidence type="ECO:0000256" key="3">
    <source>
        <dbReference type="ARBA" id="ARBA00022801"/>
    </source>
</evidence>
<dbReference type="Pfam" id="PF04970">
    <property type="entry name" value="LRAT"/>
    <property type="match status" value="1"/>
</dbReference>
<proteinExistence type="inferred from homology"/>
<organism evidence="6 7">
    <name type="scientific">Ifrita kowaldi</name>
    <name type="common">blue-capped ifrita</name>
    <dbReference type="NCBI Taxonomy" id="461245"/>
    <lineage>
        <taxon>Eukaryota</taxon>
        <taxon>Metazoa</taxon>
        <taxon>Chordata</taxon>
        <taxon>Craniata</taxon>
        <taxon>Vertebrata</taxon>
        <taxon>Euteleostomi</taxon>
        <taxon>Archelosauria</taxon>
        <taxon>Archosauria</taxon>
        <taxon>Dinosauria</taxon>
        <taxon>Saurischia</taxon>
        <taxon>Theropoda</taxon>
        <taxon>Coelurosauria</taxon>
        <taxon>Aves</taxon>
        <taxon>Neognathae</taxon>
        <taxon>Neoaves</taxon>
        <taxon>Telluraves</taxon>
        <taxon>Australaves</taxon>
        <taxon>Passeriformes</taxon>
        <taxon>Corvoidea</taxon>
        <taxon>Cinclosomatidae</taxon>
        <taxon>Ifrita</taxon>
    </lineage>
</organism>
<evidence type="ECO:0000256" key="2">
    <source>
        <dbReference type="ARBA" id="ARBA00022679"/>
    </source>
</evidence>
<sequence length="134" mass="15287">MAHGNSDPKPGDLIEIRRGIYQHWALCVRDGYIIHLTDVGKASPRDVLMSFIGVSNLTGTATVKKQLREEVVGNNRWYVNNKYDRSHAPLPVEDIIQGAERLVGMEVPYNVLLYNCEHFVTLLRYKKEFSDQVS</sequence>
<feature type="non-terminal residue" evidence="6">
    <location>
        <position position="134"/>
    </location>
</feature>
<dbReference type="InterPro" id="IPR007053">
    <property type="entry name" value="LRAT_dom"/>
</dbReference>
<keyword evidence="2" id="KW-0808">Transferase</keyword>
<feature type="domain" description="LRAT" evidence="5">
    <location>
        <begin position="13"/>
        <end position="132"/>
    </location>
</feature>
<keyword evidence="7" id="KW-1185">Reference proteome</keyword>
<dbReference type="GO" id="GO:0005737">
    <property type="term" value="C:cytoplasm"/>
    <property type="evidence" value="ECO:0007669"/>
    <property type="project" value="TreeGrafter"/>
</dbReference>
<protein>
    <submittedName>
        <fullName evidence="6">HRSL1 enzyme</fullName>
    </submittedName>
</protein>
<evidence type="ECO:0000313" key="6">
    <source>
        <dbReference type="EMBL" id="NWW69278.1"/>
    </source>
</evidence>
<evidence type="ECO:0000313" key="7">
    <source>
        <dbReference type="Proteomes" id="UP000542689"/>
    </source>
</evidence>
<dbReference type="PANTHER" id="PTHR13943">
    <property type="entry name" value="HRAS-LIKE SUPPRESSOR - RELATED"/>
    <property type="match status" value="1"/>
</dbReference>
<dbReference type="GO" id="GO:0004623">
    <property type="term" value="F:phospholipase A2 activity"/>
    <property type="evidence" value="ECO:0007669"/>
    <property type="project" value="TreeGrafter"/>
</dbReference>
<name>A0A7K6Q6M6_9CORV</name>
<dbReference type="Gene3D" id="3.90.1720.10">
    <property type="entry name" value="endopeptidase domain like (from Nostoc punctiforme)"/>
    <property type="match status" value="1"/>
</dbReference>
<comment type="similarity">
    <text evidence="1">Belongs to the H-rev107 family.</text>
</comment>
<dbReference type="GO" id="GO:0008970">
    <property type="term" value="F:phospholipase A1 activity"/>
    <property type="evidence" value="ECO:0007669"/>
    <property type="project" value="TreeGrafter"/>
</dbReference>
<dbReference type="GO" id="GO:0070292">
    <property type="term" value="P:N-acylphosphatidylethanolamine metabolic process"/>
    <property type="evidence" value="ECO:0007669"/>
    <property type="project" value="TreeGrafter"/>
</dbReference>
<evidence type="ECO:0000256" key="4">
    <source>
        <dbReference type="ARBA" id="ARBA00023098"/>
    </source>
</evidence>
<dbReference type="PANTHER" id="PTHR13943:SF37">
    <property type="entry name" value="PHOSPHOLIPASE A AND ACYLTRANSFERASE 1"/>
    <property type="match status" value="1"/>
</dbReference>
<gene>
    <name evidence="6" type="primary">Hrasls</name>
    <name evidence="6" type="ORF">IFRKOW_R05541</name>
</gene>
<comment type="caution">
    <text evidence="6">The sequence shown here is derived from an EMBL/GenBank/DDBJ whole genome shotgun (WGS) entry which is preliminary data.</text>
</comment>
<dbReference type="EMBL" id="VZRS01016947">
    <property type="protein sequence ID" value="NWW69278.1"/>
    <property type="molecule type" value="Genomic_DNA"/>
</dbReference>
<dbReference type="Proteomes" id="UP000542689">
    <property type="component" value="Unassembled WGS sequence"/>
</dbReference>
<dbReference type="GO" id="GO:0016410">
    <property type="term" value="F:N-acyltransferase activity"/>
    <property type="evidence" value="ECO:0007669"/>
    <property type="project" value="TreeGrafter"/>
</dbReference>